<evidence type="ECO:0000313" key="3">
    <source>
        <dbReference type="Proteomes" id="UP001623592"/>
    </source>
</evidence>
<evidence type="ECO:0000259" key="1">
    <source>
        <dbReference type="Pfam" id="PF09557"/>
    </source>
</evidence>
<keyword evidence="3" id="KW-1185">Reference proteome</keyword>
<dbReference type="NCBIfam" id="TIGR02271">
    <property type="entry name" value="YsnF/AvaK domain"/>
    <property type="match status" value="1"/>
</dbReference>
<accession>A0ABW8TEK9</accession>
<comment type="caution">
    <text evidence="2">The sequence shown here is derived from an EMBL/GenBank/DDBJ whole genome shotgun (WGS) entry which is preliminary data.</text>
</comment>
<name>A0ABW8TEK9_9CLOT</name>
<dbReference type="Proteomes" id="UP001623592">
    <property type="component" value="Unassembled WGS sequence"/>
</dbReference>
<gene>
    <name evidence="2" type="ORF">ACJDT4_10970</name>
</gene>
<dbReference type="RefSeq" id="WP_406787603.1">
    <property type="nucleotide sequence ID" value="NZ_JBJIAA010000008.1"/>
</dbReference>
<organism evidence="2 3">
    <name type="scientific">Clostridium neuense</name>
    <dbReference type="NCBI Taxonomy" id="1728934"/>
    <lineage>
        <taxon>Bacteria</taxon>
        <taxon>Bacillati</taxon>
        <taxon>Bacillota</taxon>
        <taxon>Clostridia</taxon>
        <taxon>Eubacteriales</taxon>
        <taxon>Clostridiaceae</taxon>
        <taxon>Clostridium</taxon>
    </lineage>
</organism>
<protein>
    <submittedName>
        <fullName evidence="2">YsnF/AvaK domain-containing protein</fullName>
    </submittedName>
</protein>
<feature type="domain" description="DUF2382" evidence="1">
    <location>
        <begin position="14"/>
        <end position="114"/>
    </location>
</feature>
<dbReference type="PANTHER" id="PTHR38463:SF1">
    <property type="entry name" value="STRESS RESPONSE PROTEIN YSNF"/>
    <property type="match status" value="1"/>
</dbReference>
<dbReference type="Pfam" id="PF09557">
    <property type="entry name" value="DUF2382"/>
    <property type="match status" value="1"/>
</dbReference>
<dbReference type="PANTHER" id="PTHR38463">
    <property type="entry name" value="STRESS RESPONSE PROTEIN YSNF"/>
    <property type="match status" value="1"/>
</dbReference>
<reference evidence="2 3" key="1">
    <citation type="submission" date="2024-11" db="EMBL/GenBank/DDBJ databases">
        <authorList>
            <person name="Heng Y.C."/>
            <person name="Lim A.C.H."/>
            <person name="Lee J.K.Y."/>
            <person name="Kittelmann S."/>
        </authorList>
    </citation>
    <scope>NUCLEOTIDE SEQUENCE [LARGE SCALE GENOMIC DNA]</scope>
    <source>
        <strain evidence="2 3">WILCCON 0114</strain>
    </source>
</reference>
<dbReference type="InterPro" id="IPR019060">
    <property type="entry name" value="DUF2382"/>
</dbReference>
<dbReference type="EMBL" id="JBJIAA010000008">
    <property type="protein sequence ID" value="MFL0250944.1"/>
    <property type="molecule type" value="Genomic_DNA"/>
</dbReference>
<proteinExistence type="predicted"/>
<sequence>MGKFSSSQNEATFQIKEEQLDIAKKWIQTGDVKIHREILSEKKNFTVPVEREELVIEKKSTEAEPVQIIRIPISEEKVEFSKHKVILEDVSIYKQQIDDIKHIEETLKKEKPKVKISGSPSVINKLSKG</sequence>
<evidence type="ECO:0000313" key="2">
    <source>
        <dbReference type="EMBL" id="MFL0250944.1"/>
    </source>
</evidence>
<dbReference type="InterPro" id="IPR052967">
    <property type="entry name" value="Stress_Response_Assoc"/>
</dbReference>